<dbReference type="RefSeq" id="WP_045829510.1">
    <property type="nucleotide sequence ID" value="NZ_JZRB01000021.1"/>
</dbReference>
<dbReference type="EMBL" id="JZRB01000021">
    <property type="protein sequence ID" value="KJV33765.1"/>
    <property type="molecule type" value="Genomic_DNA"/>
</dbReference>
<protein>
    <recommendedName>
        <fullName evidence="3">General secretion pathway protein I</fullName>
    </recommendedName>
</protein>
<evidence type="ECO:0008006" key="3">
    <source>
        <dbReference type="Google" id="ProtNLM"/>
    </source>
</evidence>
<dbReference type="PATRIC" id="fig|345309.4.peg.1413"/>
<keyword evidence="2" id="KW-1185">Reference proteome</keyword>
<accession>A0A0F3KR76</accession>
<comment type="caution">
    <text evidence="1">The sequence shown here is derived from an EMBL/GenBank/DDBJ whole genome shotgun (WGS) entry which is preliminary data.</text>
</comment>
<sequence>MAPCVSTCKRRQAGFSLLETIAAILLLALAFGAVMHVAGAATNLTSHARELNRVAMFADETLASVGKRDALREGVQRGWYDSRYRWQLTTRRNDAFPARTPDLHLYRIDLDILWRDGGSERRAHFATLRLQDEPAPAAAPTVAAR</sequence>
<name>A0A0F3KR76_9GAMM</name>
<evidence type="ECO:0000313" key="2">
    <source>
        <dbReference type="Proteomes" id="UP000033651"/>
    </source>
</evidence>
<dbReference type="AlphaFoldDB" id="A0A0F3KR76"/>
<dbReference type="Proteomes" id="UP000033651">
    <property type="component" value="Unassembled WGS sequence"/>
</dbReference>
<dbReference type="OrthoDB" id="7864109at2"/>
<organism evidence="1 2">
    <name type="scientific">Luteibacter yeojuensis</name>
    <dbReference type="NCBI Taxonomy" id="345309"/>
    <lineage>
        <taxon>Bacteria</taxon>
        <taxon>Pseudomonadati</taxon>
        <taxon>Pseudomonadota</taxon>
        <taxon>Gammaproteobacteria</taxon>
        <taxon>Lysobacterales</taxon>
        <taxon>Rhodanobacteraceae</taxon>
        <taxon>Luteibacter</taxon>
    </lineage>
</organism>
<gene>
    <name evidence="1" type="ORF">VI08_10380</name>
</gene>
<dbReference type="InterPro" id="IPR012902">
    <property type="entry name" value="N_methyl_site"/>
</dbReference>
<reference evidence="1 2" key="1">
    <citation type="submission" date="2015-03" db="EMBL/GenBank/DDBJ databases">
        <title>Draft genome sequence of Luteibacter yeojuensis strain SU11.</title>
        <authorList>
            <person name="Sulaiman J."/>
            <person name="Priya K."/>
            <person name="Chan K.-G."/>
        </authorList>
    </citation>
    <scope>NUCLEOTIDE SEQUENCE [LARGE SCALE GENOMIC DNA]</scope>
    <source>
        <strain evidence="1 2">SU11</strain>
    </source>
</reference>
<evidence type="ECO:0000313" key="1">
    <source>
        <dbReference type="EMBL" id="KJV33765.1"/>
    </source>
</evidence>
<proteinExistence type="predicted"/>
<dbReference type="PROSITE" id="PS00409">
    <property type="entry name" value="PROKAR_NTER_METHYL"/>
    <property type="match status" value="1"/>
</dbReference>
<dbReference type="Pfam" id="PF07963">
    <property type="entry name" value="N_methyl"/>
    <property type="match status" value="1"/>
</dbReference>